<dbReference type="AlphaFoldDB" id="X0TJ62"/>
<accession>X0TJ62</accession>
<protein>
    <submittedName>
        <fullName evidence="1">Uncharacterized protein</fullName>
    </submittedName>
</protein>
<dbReference type="InterPro" id="IPR016181">
    <property type="entry name" value="Acyl_CoA_acyltransferase"/>
</dbReference>
<organism evidence="1">
    <name type="scientific">marine sediment metagenome</name>
    <dbReference type="NCBI Taxonomy" id="412755"/>
    <lineage>
        <taxon>unclassified sequences</taxon>
        <taxon>metagenomes</taxon>
        <taxon>ecological metagenomes</taxon>
    </lineage>
</organism>
<evidence type="ECO:0000313" key="1">
    <source>
        <dbReference type="EMBL" id="GAF76130.1"/>
    </source>
</evidence>
<dbReference type="PANTHER" id="PTHR41368:SF1">
    <property type="entry name" value="PROTEIN YGHO"/>
    <property type="match status" value="1"/>
</dbReference>
<feature type="non-terminal residue" evidence="1">
    <location>
        <position position="1"/>
    </location>
</feature>
<comment type="caution">
    <text evidence="1">The sequence shown here is derived from an EMBL/GenBank/DDBJ whole genome shotgun (WGS) entry which is preliminary data.</text>
</comment>
<dbReference type="SUPFAM" id="SSF55729">
    <property type="entry name" value="Acyl-CoA N-acyltransferases (Nat)"/>
    <property type="match status" value="1"/>
</dbReference>
<sequence>VSGYLPGDYQMPERILRIAEKIKQRRGMWIMHFTDKDEIRKWIPRVFEVYAKAFANSHTFFPPTDEEKEMIAETILEITDPGLVKGVMKGDELIGFVISYYDLSAALQRCKGRIWPFGWYWLLTERRRTKWANVNGAGLLPEYQGLGANVLLYTEMSKTIKSYGFEYADLVQVNELNTASMADMEAVGVTWYKRHRAYKRDL</sequence>
<name>X0TJ62_9ZZZZ</name>
<dbReference type="EMBL" id="BARS01001771">
    <property type="protein sequence ID" value="GAF76130.1"/>
    <property type="molecule type" value="Genomic_DNA"/>
</dbReference>
<reference evidence="1" key="1">
    <citation type="journal article" date="2014" name="Front. Microbiol.">
        <title>High frequency of phylogenetically diverse reductive dehalogenase-homologous genes in deep subseafloor sedimentary metagenomes.</title>
        <authorList>
            <person name="Kawai M."/>
            <person name="Futagami T."/>
            <person name="Toyoda A."/>
            <person name="Takaki Y."/>
            <person name="Nishi S."/>
            <person name="Hori S."/>
            <person name="Arai W."/>
            <person name="Tsubouchi T."/>
            <person name="Morono Y."/>
            <person name="Uchiyama I."/>
            <person name="Ito T."/>
            <person name="Fujiyama A."/>
            <person name="Inagaki F."/>
            <person name="Takami H."/>
        </authorList>
    </citation>
    <scope>NUCLEOTIDE SEQUENCE</scope>
    <source>
        <strain evidence="1">Expedition CK06-06</strain>
    </source>
</reference>
<dbReference type="InterPro" id="IPR039968">
    <property type="entry name" value="BcerS-like"/>
</dbReference>
<proteinExistence type="predicted"/>
<dbReference type="PANTHER" id="PTHR41368">
    <property type="entry name" value="PROTEIN YGHO"/>
    <property type="match status" value="1"/>
</dbReference>
<gene>
    <name evidence="1" type="ORF">S01H1_03274</name>
</gene>
<dbReference type="Gene3D" id="3.40.630.30">
    <property type="match status" value="1"/>
</dbReference>